<evidence type="ECO:0000313" key="8">
    <source>
        <dbReference type="Proteomes" id="UP000015354"/>
    </source>
</evidence>
<dbReference type="InterPro" id="IPR014756">
    <property type="entry name" value="Ig_E-set"/>
</dbReference>
<evidence type="ECO:0000313" key="5">
    <source>
        <dbReference type="EMBL" id="EPY31264.1"/>
    </source>
</evidence>
<dbReference type="EMBL" id="ATMH01003541">
    <property type="protein sequence ID" value="EPY31264.1"/>
    <property type="molecule type" value="Genomic_DNA"/>
</dbReference>
<keyword evidence="6" id="KW-0808">Transferase</keyword>
<dbReference type="GO" id="GO:0005737">
    <property type="term" value="C:cytoplasm"/>
    <property type="evidence" value="ECO:0007669"/>
    <property type="project" value="TreeGrafter"/>
</dbReference>
<dbReference type="Gene3D" id="2.60.40.10">
    <property type="entry name" value="Immunoglobulins"/>
    <property type="match status" value="1"/>
</dbReference>
<dbReference type="GO" id="GO:0007165">
    <property type="term" value="P:signal transduction"/>
    <property type="evidence" value="ECO:0007669"/>
    <property type="project" value="TreeGrafter"/>
</dbReference>
<dbReference type="PANTHER" id="PTHR10343">
    <property type="entry name" value="5'-AMP-ACTIVATED PROTEIN KINASE , BETA SUBUNIT"/>
    <property type="match status" value="1"/>
</dbReference>
<comment type="caution">
    <text evidence="6">The sequence shown here is derived from an EMBL/GenBank/DDBJ whole genome shotgun (WGS) entry which is preliminary data.</text>
</comment>
<dbReference type="EMBL" id="ATMH01003132">
    <property type="protein sequence ID" value="EPY31892.1"/>
    <property type="molecule type" value="Genomic_DNA"/>
</dbReference>
<evidence type="ECO:0000256" key="2">
    <source>
        <dbReference type="SAM" id="MobiDB-lite"/>
    </source>
</evidence>
<feature type="compositionally biased region" description="Polar residues" evidence="2">
    <location>
        <begin position="19"/>
        <end position="31"/>
    </location>
</feature>
<evidence type="ECO:0000313" key="7">
    <source>
        <dbReference type="EMBL" id="EPY33187.1"/>
    </source>
</evidence>
<dbReference type="InterPro" id="IPR032640">
    <property type="entry name" value="AMPK1_CBM"/>
</dbReference>
<dbReference type="InterPro" id="IPR050827">
    <property type="entry name" value="CRP1_MDG1_kinase"/>
</dbReference>
<dbReference type="AlphaFoldDB" id="S9UM24"/>
<organism evidence="6 8">
    <name type="scientific">Strigomonas culicis</name>
    <dbReference type="NCBI Taxonomy" id="28005"/>
    <lineage>
        <taxon>Eukaryota</taxon>
        <taxon>Discoba</taxon>
        <taxon>Euglenozoa</taxon>
        <taxon>Kinetoplastea</taxon>
        <taxon>Metakinetoplastina</taxon>
        <taxon>Trypanosomatida</taxon>
        <taxon>Trypanosomatidae</taxon>
        <taxon>Strigomonadinae</taxon>
        <taxon>Strigomonas</taxon>
    </lineage>
</organism>
<evidence type="ECO:0000256" key="1">
    <source>
        <dbReference type="ARBA" id="ARBA00010926"/>
    </source>
</evidence>
<dbReference type="OrthoDB" id="531008at2759"/>
<dbReference type="EMBL" id="ATMH01005166">
    <property type="protein sequence ID" value="EPY28368.1"/>
    <property type="molecule type" value="Genomic_DNA"/>
</dbReference>
<evidence type="ECO:0000313" key="4">
    <source>
        <dbReference type="EMBL" id="EPY28368.1"/>
    </source>
</evidence>
<dbReference type="Pfam" id="PF16561">
    <property type="entry name" value="AMPK1_CBM"/>
    <property type="match status" value="1"/>
</dbReference>
<dbReference type="SUPFAM" id="SSF81296">
    <property type="entry name" value="E set domains"/>
    <property type="match status" value="1"/>
</dbReference>
<proteinExistence type="inferred from homology"/>
<keyword evidence="6" id="KW-0418">Kinase</keyword>
<reference evidence="6 8" key="1">
    <citation type="journal article" date="2013" name="PLoS ONE">
        <title>Predicting the Proteins of Angomonas deanei, Strigomonas culicis and Their Respective Endosymbionts Reveals New Aspects of the Trypanosomatidae Family.</title>
        <authorList>
            <person name="Motta M.C."/>
            <person name="Martins A.C."/>
            <person name="de Souza S.S."/>
            <person name="Catta-Preta C.M."/>
            <person name="Silva R."/>
            <person name="Klein C.C."/>
            <person name="de Almeida L.G."/>
            <person name="de Lima Cunha O."/>
            <person name="Ciapina L.P."/>
            <person name="Brocchi M."/>
            <person name="Colabardini A.C."/>
            <person name="de Araujo Lima B."/>
            <person name="Machado C.R."/>
            <person name="de Almeida Soares C.M."/>
            <person name="Probst C.M."/>
            <person name="de Menezes C.B."/>
            <person name="Thompson C.E."/>
            <person name="Bartholomeu D.C."/>
            <person name="Gradia D.F."/>
            <person name="Pavoni D.P."/>
            <person name="Grisard E.C."/>
            <person name="Fantinatti-Garboggini F."/>
            <person name="Marchini F.K."/>
            <person name="Rodrigues-Luiz G.F."/>
            <person name="Wagner G."/>
            <person name="Goldman G.H."/>
            <person name="Fietto J.L."/>
            <person name="Elias M.C."/>
            <person name="Goldman M.H."/>
            <person name="Sagot M.F."/>
            <person name="Pereira M."/>
            <person name="Stoco P.H."/>
            <person name="de Mendonca-Neto R.P."/>
            <person name="Teixeira S.M."/>
            <person name="Maciel T.E."/>
            <person name="de Oliveira Mendes T.A."/>
            <person name="Urmenyi T.P."/>
            <person name="de Souza W."/>
            <person name="Schenkman S."/>
            <person name="de Vasconcelos A.T."/>
        </authorList>
    </citation>
    <scope>NUCLEOTIDE SEQUENCE [LARGE SCALE GENOMIC DNA]</scope>
</reference>
<gene>
    <name evidence="7" type="ORF">STCU_02442</name>
    <name evidence="6" type="ORF">STCU_03132</name>
    <name evidence="5" type="ORF">STCU_03541</name>
    <name evidence="4" type="ORF">STCU_05166</name>
</gene>
<reference evidence="6" key="2">
    <citation type="submission" date="2013-03" db="EMBL/GenBank/DDBJ databases">
        <authorList>
            <person name="Motta M.C.M."/>
            <person name="Martins A.C.A."/>
            <person name="Preta C.M.C.C."/>
            <person name="Silva R."/>
            <person name="de Souza S.S."/>
            <person name="Klein C.C."/>
            <person name="de Almeida L.G.P."/>
            <person name="Cunha O.L."/>
            <person name="Colabardini A.C."/>
            <person name="Lima B.A."/>
            <person name="Machado C.R."/>
            <person name="Soares C.M.A."/>
            <person name="de Menezes C.B.A."/>
            <person name="Bartolomeu D.C."/>
            <person name="Grisard E.C."/>
            <person name="Fantinatti-Garboggini F."/>
            <person name="Rodrigues-Luiz G.F."/>
            <person name="Wagner G."/>
            <person name="Goldman G.H."/>
            <person name="Fietto J.L.R."/>
            <person name="Ciapina L.P."/>
            <person name="Brocchi M."/>
            <person name="Elias M.C."/>
            <person name="Goldman M.H.S."/>
            <person name="Sagot M.-F."/>
            <person name="Pereira M."/>
            <person name="Stoco P.H."/>
            <person name="Teixeira S.M.R."/>
            <person name="de Mendonca-Neto R.P."/>
            <person name="Maciel T.E.F."/>
            <person name="Mendes T.A.O."/>
            <person name="Urmenyi T.P."/>
            <person name="Teixeira M.M.G."/>
            <person name="de Camargo E.F.P."/>
            <person name="de Sousa W."/>
            <person name="Schenkman S."/>
            <person name="de Vasconcelos A.T.R."/>
        </authorList>
    </citation>
    <scope>NUCLEOTIDE SEQUENCE</scope>
</reference>
<dbReference type="SMART" id="SM01010">
    <property type="entry name" value="AMPKBI"/>
    <property type="match status" value="1"/>
</dbReference>
<dbReference type="Proteomes" id="UP000015354">
    <property type="component" value="Unassembled WGS sequence"/>
</dbReference>
<dbReference type="Gene3D" id="6.20.250.60">
    <property type="match status" value="1"/>
</dbReference>
<feature type="compositionally biased region" description="Basic and acidic residues" evidence="2">
    <location>
        <begin position="7"/>
        <end position="18"/>
    </location>
</feature>
<dbReference type="GO" id="GO:0031588">
    <property type="term" value="C:nucleotide-activated protein kinase complex"/>
    <property type="evidence" value="ECO:0007669"/>
    <property type="project" value="TreeGrafter"/>
</dbReference>
<dbReference type="PANTHER" id="PTHR10343:SF84">
    <property type="entry name" value="5'-AMP-ACTIVATED PROTEIN KINASE SUBUNIT BETA-1"/>
    <property type="match status" value="1"/>
</dbReference>
<evidence type="ECO:0000313" key="6">
    <source>
        <dbReference type="EMBL" id="EPY31892.1"/>
    </source>
</evidence>
<dbReference type="SUPFAM" id="SSF160219">
    <property type="entry name" value="AMPKBI-like"/>
    <property type="match status" value="1"/>
</dbReference>
<dbReference type="InterPro" id="IPR013783">
    <property type="entry name" value="Ig-like_fold"/>
</dbReference>
<dbReference type="GO" id="GO:0005634">
    <property type="term" value="C:nucleus"/>
    <property type="evidence" value="ECO:0007669"/>
    <property type="project" value="TreeGrafter"/>
</dbReference>
<feature type="region of interest" description="Disordered" evidence="2">
    <location>
        <begin position="1"/>
        <end position="44"/>
    </location>
</feature>
<sequence length="311" mass="34654">MGQTNAKDGRQRHSEGSSHRVNATTSSNSVSRGPAVRPTAVNDAVLQPTSVATVRHVDPKPSSSSAINTSTIKYPAVLRYADQDVKMLIEKKKQVFVMVEQQQWKPVPMTASTDSFYALVELPPGNHNFRFKVDNSDVVDSTQNLAPTGREQRPHVQQSVEMSTPVPAPLPTKDGRPANTFFLNDVLLTTREDDDTMDDGKGWGQEETMFEESRKYPPIVPLHLRYTPLNTPPTLVRCGPDGRLSVMESTGDFTRHMAAEHLPLPLSVTINHVYFQRRENHAVMGVTTRYCNKFTTVVYYTHLPAPTEVVA</sequence>
<feature type="region of interest" description="Disordered" evidence="2">
    <location>
        <begin position="141"/>
        <end position="163"/>
    </location>
</feature>
<dbReference type="InterPro" id="IPR037256">
    <property type="entry name" value="ASC_dom_sf"/>
</dbReference>
<name>S9UM24_9TRYP</name>
<comment type="similarity">
    <text evidence="1">Belongs to the 5'-AMP-activated protein kinase beta subunit family.</text>
</comment>
<keyword evidence="8" id="KW-1185">Reference proteome</keyword>
<dbReference type="InterPro" id="IPR006828">
    <property type="entry name" value="ASC_dom"/>
</dbReference>
<dbReference type="Pfam" id="PF04739">
    <property type="entry name" value="AMPKBI"/>
    <property type="match status" value="1"/>
</dbReference>
<protein>
    <submittedName>
        <fullName evidence="6">5'-AMP-activated protein kinase, regulatory beta subunit</fullName>
    </submittedName>
</protein>
<dbReference type="GO" id="GO:0019901">
    <property type="term" value="F:protein kinase binding"/>
    <property type="evidence" value="ECO:0007669"/>
    <property type="project" value="TreeGrafter"/>
</dbReference>
<evidence type="ECO:0000259" key="3">
    <source>
        <dbReference type="SMART" id="SM01010"/>
    </source>
</evidence>
<dbReference type="GO" id="GO:0016301">
    <property type="term" value="F:kinase activity"/>
    <property type="evidence" value="ECO:0007669"/>
    <property type="project" value="UniProtKB-KW"/>
</dbReference>
<accession>S9UM24</accession>
<feature type="domain" description="Association with the SNF1 complex (ASC)" evidence="3">
    <location>
        <begin position="175"/>
        <end position="303"/>
    </location>
</feature>
<dbReference type="EMBL" id="ATMH01002442">
    <property type="protein sequence ID" value="EPY33187.1"/>
    <property type="molecule type" value="Genomic_DNA"/>
</dbReference>